<reference evidence="4" key="1">
    <citation type="submission" date="2024-06" db="EMBL/GenBank/DDBJ databases">
        <authorList>
            <person name="Chang H.C."/>
            <person name="Mun S.Y."/>
        </authorList>
    </citation>
    <scope>NUCLEOTIDE SEQUENCE [LARGE SCALE GENOMIC DNA]</scope>
    <source>
        <strain evidence="4">KT1</strain>
    </source>
</reference>
<keyword evidence="1" id="KW-1133">Transmembrane helix</keyword>
<evidence type="ECO:0000313" key="4">
    <source>
        <dbReference type="Proteomes" id="UP001302696"/>
    </source>
</evidence>
<dbReference type="PANTHER" id="PTHR33121:SF70">
    <property type="entry name" value="SIGNALING PROTEIN YKOW"/>
    <property type="match status" value="1"/>
</dbReference>
<evidence type="ECO:0000259" key="2">
    <source>
        <dbReference type="PROSITE" id="PS50883"/>
    </source>
</evidence>
<dbReference type="Proteomes" id="UP001302696">
    <property type="component" value="Chromosome"/>
</dbReference>
<dbReference type="Gene3D" id="3.20.20.450">
    <property type="entry name" value="EAL domain"/>
    <property type="match status" value="1"/>
</dbReference>
<protein>
    <submittedName>
        <fullName evidence="3">EAL domain-containing protein</fullName>
    </submittedName>
</protein>
<evidence type="ECO:0000256" key="1">
    <source>
        <dbReference type="SAM" id="Phobius"/>
    </source>
</evidence>
<feature type="transmembrane region" description="Helical" evidence="1">
    <location>
        <begin position="12"/>
        <end position="31"/>
    </location>
</feature>
<keyword evidence="1" id="KW-0812">Transmembrane</keyword>
<dbReference type="RefSeq" id="WP_063697346.1">
    <property type="nucleotide sequence ID" value="NZ_BBIM01000027.1"/>
</dbReference>
<sequence>METLTQLEHLLLWISLVTISVFLIIIVIYYYRSRKRSNNYLGKQQLELRYFIQNQVDYHGRLIGYECLLREHDADGEWRLPRELETLPLQRVIFLLQDTFKSLSKDPITLSINLEYEQIVSDEFDYFVRWAISNIEPMHLNVEYTAGRNSELLNKRRFKHHIQAARDYGMHFSIDNVGSELSNLNDIEWMLPVTDTLKCSMRSFRKTDPDEWLDLNLQFWNHLSQERHIKLVLTGIEDKQDEALAQQLQIDIRQGYLFGHPIDPHINEEAKNDNQKQPKK</sequence>
<proteinExistence type="predicted"/>
<keyword evidence="4" id="KW-1185">Reference proteome</keyword>
<name>A0ABZ0Q5V2_9LACO</name>
<accession>A0ABZ0Q5V2</accession>
<dbReference type="PROSITE" id="PS50883">
    <property type="entry name" value="EAL"/>
    <property type="match status" value="1"/>
</dbReference>
<dbReference type="InterPro" id="IPR050706">
    <property type="entry name" value="Cyclic-di-GMP_PDE-like"/>
</dbReference>
<dbReference type="PANTHER" id="PTHR33121">
    <property type="entry name" value="CYCLIC DI-GMP PHOSPHODIESTERASE PDEF"/>
    <property type="match status" value="1"/>
</dbReference>
<gene>
    <name evidence="3" type="ORF">N6G96_01320</name>
</gene>
<organism evidence="3 4">
    <name type="scientific">Pediococcus inopinatus</name>
    <dbReference type="NCBI Taxonomy" id="114090"/>
    <lineage>
        <taxon>Bacteria</taxon>
        <taxon>Bacillati</taxon>
        <taxon>Bacillota</taxon>
        <taxon>Bacilli</taxon>
        <taxon>Lactobacillales</taxon>
        <taxon>Lactobacillaceae</taxon>
        <taxon>Pediococcus</taxon>
    </lineage>
</organism>
<dbReference type="InterPro" id="IPR035919">
    <property type="entry name" value="EAL_sf"/>
</dbReference>
<dbReference type="EMBL" id="CP104778">
    <property type="protein sequence ID" value="WPC21882.1"/>
    <property type="molecule type" value="Genomic_DNA"/>
</dbReference>
<evidence type="ECO:0000313" key="3">
    <source>
        <dbReference type="EMBL" id="WPC21882.1"/>
    </source>
</evidence>
<feature type="domain" description="EAL" evidence="2">
    <location>
        <begin position="30"/>
        <end position="275"/>
    </location>
</feature>
<keyword evidence="1" id="KW-0472">Membrane</keyword>
<dbReference type="InterPro" id="IPR001633">
    <property type="entry name" value="EAL_dom"/>
</dbReference>
<dbReference type="Pfam" id="PF00563">
    <property type="entry name" value="EAL"/>
    <property type="match status" value="1"/>
</dbReference>
<dbReference type="SMART" id="SM00052">
    <property type="entry name" value="EAL"/>
    <property type="match status" value="1"/>
</dbReference>
<dbReference type="SUPFAM" id="SSF141868">
    <property type="entry name" value="EAL domain-like"/>
    <property type="match status" value="1"/>
</dbReference>